<evidence type="ECO:0000256" key="1">
    <source>
        <dbReference type="ARBA" id="ARBA00009422"/>
    </source>
</evidence>
<comment type="similarity">
    <text evidence="1">Belongs to the VPS8 family.</text>
</comment>
<evidence type="ECO:0000313" key="8">
    <source>
        <dbReference type="EMBL" id="PPQ71079.1"/>
    </source>
</evidence>
<feature type="region of interest" description="Disordered" evidence="6">
    <location>
        <begin position="734"/>
        <end position="759"/>
    </location>
</feature>
<feature type="compositionally biased region" description="Low complexity" evidence="6">
    <location>
        <begin position="334"/>
        <end position="343"/>
    </location>
</feature>
<dbReference type="Pfam" id="PF23410">
    <property type="entry name" value="Beta-prop_VPS8"/>
    <property type="match status" value="1"/>
</dbReference>
<reference evidence="8 9" key="1">
    <citation type="journal article" date="2018" name="Evol. Lett.">
        <title>Horizontal gene cluster transfer increased hallucinogenic mushroom diversity.</title>
        <authorList>
            <person name="Reynolds H.T."/>
            <person name="Vijayakumar V."/>
            <person name="Gluck-Thaler E."/>
            <person name="Korotkin H.B."/>
            <person name="Matheny P.B."/>
            <person name="Slot J.C."/>
        </authorList>
    </citation>
    <scope>NUCLEOTIDE SEQUENCE [LARGE SCALE GENOMIC DNA]</scope>
    <source>
        <strain evidence="8 9">SRW20</strain>
    </source>
</reference>
<feature type="compositionally biased region" description="Polar residues" evidence="6">
    <location>
        <begin position="47"/>
        <end position="57"/>
    </location>
</feature>
<feature type="compositionally biased region" description="Low complexity" evidence="6">
    <location>
        <begin position="778"/>
        <end position="791"/>
    </location>
</feature>
<dbReference type="GO" id="GO:0030897">
    <property type="term" value="C:HOPS complex"/>
    <property type="evidence" value="ECO:0007669"/>
    <property type="project" value="TreeGrafter"/>
</dbReference>
<feature type="compositionally biased region" description="Basic and acidic residues" evidence="6">
    <location>
        <begin position="35"/>
        <end position="46"/>
    </location>
</feature>
<keyword evidence="3 5" id="KW-0863">Zinc-finger</keyword>
<feature type="region of interest" description="Disordered" evidence="6">
    <location>
        <begin position="1"/>
        <end position="156"/>
    </location>
</feature>
<dbReference type="InterPro" id="IPR019787">
    <property type="entry name" value="Znf_PHD-finger"/>
</dbReference>
<dbReference type="InterPro" id="IPR001965">
    <property type="entry name" value="Znf_PHD"/>
</dbReference>
<dbReference type="PANTHER" id="PTHR12616:SF8">
    <property type="entry name" value="VACUOLAR PROTEIN SORTING-ASSOCIATED PROTEIN 8 HOMOLOG"/>
    <property type="match status" value="1"/>
</dbReference>
<evidence type="ECO:0000259" key="7">
    <source>
        <dbReference type="PROSITE" id="PS50016"/>
    </source>
</evidence>
<proteinExistence type="inferred from homology"/>
<dbReference type="Gene3D" id="2.130.10.10">
    <property type="entry name" value="YVTN repeat-like/Quinoprotein amine dehydrogenase"/>
    <property type="match status" value="1"/>
</dbReference>
<keyword evidence="9" id="KW-1185">Reference proteome</keyword>
<dbReference type="InterPro" id="IPR036322">
    <property type="entry name" value="WD40_repeat_dom_sf"/>
</dbReference>
<feature type="compositionally biased region" description="Acidic residues" evidence="6">
    <location>
        <begin position="128"/>
        <end position="139"/>
    </location>
</feature>
<evidence type="ECO:0000256" key="3">
    <source>
        <dbReference type="ARBA" id="ARBA00022771"/>
    </source>
</evidence>
<dbReference type="SMART" id="SM00249">
    <property type="entry name" value="PHD"/>
    <property type="match status" value="1"/>
</dbReference>
<evidence type="ECO:0000256" key="2">
    <source>
        <dbReference type="ARBA" id="ARBA00022723"/>
    </source>
</evidence>
<dbReference type="Pfam" id="PF25066">
    <property type="entry name" value="TPR_VPS8_2"/>
    <property type="match status" value="1"/>
</dbReference>
<dbReference type="GO" id="GO:0034058">
    <property type="term" value="P:endosomal vesicle fusion"/>
    <property type="evidence" value="ECO:0007669"/>
    <property type="project" value="TreeGrafter"/>
</dbReference>
<comment type="caution">
    <text evidence="8">The sequence shown here is derived from an EMBL/GenBank/DDBJ whole genome shotgun (WGS) entry which is preliminary data.</text>
</comment>
<dbReference type="Pfam" id="PF00628">
    <property type="entry name" value="PHD"/>
    <property type="match status" value="1"/>
</dbReference>
<dbReference type="InterPro" id="IPR019786">
    <property type="entry name" value="Zinc_finger_PHD-type_CS"/>
</dbReference>
<feature type="compositionally biased region" description="Polar residues" evidence="6">
    <location>
        <begin position="734"/>
        <end position="751"/>
    </location>
</feature>
<dbReference type="InterPro" id="IPR025941">
    <property type="entry name" value="Vps8_central_dom"/>
</dbReference>
<feature type="region of interest" description="Disordered" evidence="6">
    <location>
        <begin position="206"/>
        <end position="251"/>
    </location>
</feature>
<feature type="compositionally biased region" description="Polar residues" evidence="6">
    <location>
        <begin position="221"/>
        <end position="230"/>
    </location>
</feature>
<feature type="compositionally biased region" description="Low complexity" evidence="6">
    <location>
        <begin position="22"/>
        <end position="34"/>
    </location>
</feature>
<feature type="domain" description="PHD-type" evidence="7">
    <location>
        <begin position="141"/>
        <end position="196"/>
    </location>
</feature>
<feature type="region of interest" description="Disordered" evidence="6">
    <location>
        <begin position="774"/>
        <end position="794"/>
    </location>
</feature>
<dbReference type="InterPro" id="IPR059070">
    <property type="entry name" value="TPR_VPS8_2"/>
</dbReference>
<protein>
    <recommendedName>
        <fullName evidence="7">PHD-type domain-containing protein</fullName>
    </recommendedName>
</protein>
<name>A0A409VXV2_9AGAR</name>
<feature type="region of interest" description="Disordered" evidence="6">
    <location>
        <begin position="276"/>
        <end position="419"/>
    </location>
</feature>
<dbReference type="OrthoDB" id="289913at2759"/>
<dbReference type="Gene3D" id="3.30.40.10">
    <property type="entry name" value="Zinc/RING finger domain, C3HC4 (zinc finger)"/>
    <property type="match status" value="1"/>
</dbReference>
<organism evidence="8 9">
    <name type="scientific">Gymnopilus dilepis</name>
    <dbReference type="NCBI Taxonomy" id="231916"/>
    <lineage>
        <taxon>Eukaryota</taxon>
        <taxon>Fungi</taxon>
        <taxon>Dikarya</taxon>
        <taxon>Basidiomycota</taxon>
        <taxon>Agaricomycotina</taxon>
        <taxon>Agaricomycetes</taxon>
        <taxon>Agaricomycetidae</taxon>
        <taxon>Agaricales</taxon>
        <taxon>Agaricineae</taxon>
        <taxon>Hymenogastraceae</taxon>
        <taxon>Gymnopilus</taxon>
    </lineage>
</organism>
<dbReference type="InterPro" id="IPR015943">
    <property type="entry name" value="WD40/YVTN_repeat-like_dom_sf"/>
</dbReference>
<dbReference type="PANTHER" id="PTHR12616">
    <property type="entry name" value="VACUOLAR PROTEIN SORTING VPS41"/>
    <property type="match status" value="1"/>
</dbReference>
<evidence type="ECO:0000256" key="6">
    <source>
        <dbReference type="SAM" id="MobiDB-lite"/>
    </source>
</evidence>
<feature type="compositionally biased region" description="Polar residues" evidence="6">
    <location>
        <begin position="310"/>
        <end position="323"/>
    </location>
</feature>
<dbReference type="SUPFAM" id="SSF57903">
    <property type="entry name" value="FYVE/PHD zinc finger"/>
    <property type="match status" value="1"/>
</dbReference>
<dbReference type="InterPro" id="IPR011011">
    <property type="entry name" value="Znf_FYVE_PHD"/>
</dbReference>
<feature type="region of interest" description="Disordered" evidence="6">
    <location>
        <begin position="690"/>
        <end position="709"/>
    </location>
</feature>
<feature type="compositionally biased region" description="Basic and acidic residues" evidence="6">
    <location>
        <begin position="690"/>
        <end position="701"/>
    </location>
</feature>
<keyword evidence="2" id="KW-0479">Metal-binding</keyword>
<dbReference type="Pfam" id="PF12816">
    <property type="entry name" value="TPR_Vps8"/>
    <property type="match status" value="1"/>
</dbReference>
<dbReference type="GO" id="GO:0008270">
    <property type="term" value="F:zinc ion binding"/>
    <property type="evidence" value="ECO:0007669"/>
    <property type="project" value="UniProtKB-KW"/>
</dbReference>
<dbReference type="InterPro" id="IPR013083">
    <property type="entry name" value="Znf_RING/FYVE/PHD"/>
</dbReference>
<dbReference type="GO" id="GO:0005770">
    <property type="term" value="C:late endosome"/>
    <property type="evidence" value="ECO:0007669"/>
    <property type="project" value="TreeGrafter"/>
</dbReference>
<dbReference type="PROSITE" id="PS01359">
    <property type="entry name" value="ZF_PHD_1"/>
    <property type="match status" value="1"/>
</dbReference>
<dbReference type="GO" id="GO:0006623">
    <property type="term" value="P:protein targeting to vacuole"/>
    <property type="evidence" value="ECO:0007669"/>
    <property type="project" value="InterPro"/>
</dbReference>
<dbReference type="EMBL" id="NHYE01005516">
    <property type="protein sequence ID" value="PPQ71079.1"/>
    <property type="molecule type" value="Genomic_DNA"/>
</dbReference>
<gene>
    <name evidence="8" type="ORF">CVT26_011619</name>
</gene>
<evidence type="ECO:0000313" key="9">
    <source>
        <dbReference type="Proteomes" id="UP000284706"/>
    </source>
</evidence>
<dbReference type="Proteomes" id="UP000284706">
    <property type="component" value="Unassembled WGS sequence"/>
</dbReference>
<dbReference type="SUPFAM" id="SSF50978">
    <property type="entry name" value="WD40 repeat-like"/>
    <property type="match status" value="1"/>
</dbReference>
<dbReference type="InterPro" id="IPR045111">
    <property type="entry name" value="Vps41/Vps8"/>
</dbReference>
<evidence type="ECO:0000256" key="4">
    <source>
        <dbReference type="ARBA" id="ARBA00022833"/>
    </source>
</evidence>
<dbReference type="PROSITE" id="PS50016">
    <property type="entry name" value="ZF_PHD_2"/>
    <property type="match status" value="1"/>
</dbReference>
<accession>A0A409VXV2</accession>
<dbReference type="InParanoid" id="A0A409VXV2"/>
<dbReference type="STRING" id="231916.A0A409VXV2"/>
<feature type="compositionally biased region" description="Low complexity" evidence="6">
    <location>
        <begin position="77"/>
        <end position="97"/>
    </location>
</feature>
<evidence type="ECO:0000256" key="5">
    <source>
        <dbReference type="PROSITE-ProRule" id="PRU00146"/>
    </source>
</evidence>
<sequence>MAQVATMGPPLSPRETRRSGRRSAPSVSASASKSPDSDQPSRDKATSSRVPPSSAGNRTKRLKQEDYEESVDDRKFNSAAPSASSSSAGSSANGNNNKPKKKTNTKEQDKAVSETPAGDPDPSAPDDAPPEAVDEEEEQGITRCQACPTSEDDPDAGEFMVQCETCKVWQHGLCMGYQSEDQVHDDDYYCELCRPELHAELLKKLAKKPRQVSAASKHDTNSNPRISRSHSPAHLLKQPSKRRNTMNSRDAAFDESLKEIIEATAAEAAAVQEANVDPVSVVHQPEANDASKKKRKRSEDDINPKKRTRSASTASDHQSNAPSVDQVPPPEKAAPPVSKPSAAKNKRGSRKVTTTETAESDEIGGAAGKRPGNSGRSRNSATHKRPALGQSNSHGSGANVHEHGTRRNHVASGQQASAAEARAYRNSHAYAVSQQTLFTSWNLPDYLSHLEPMLPTETPQPLEVRASGAGITPGSRGGSLERTMERGVKVRWPAKRMSVGDMNKRVRALVEWVGREQVSLEDRKRRREALEAVLREQAAAAREELSVSGGNDVPMVLDGDARSKAPTTNEPPIRNSIESHPHLMSESALEMSAQTMKMMEELMEELIGFQERFGPEVLSEDSDNLGFMSSPTEASHSGDYSTQMEELFEGEDSGPGHEEELSDEEDFVYSGVDSGAPVTYTARLRDVLGQDHESDGGHETGQEVPQSPAMWNEMQTPDITLPYIDQAFSNHSPTASVSGLLTPESRPSSPGHQEFDFKLPRPFLHPTVSRLRSYTPQSSNVGSNSSTTSHSHLFEGKSPPLSAFSSLSRLSSSSNLRSISYGKEGELQNSQLETRQVFKWTELQAINRLMFSRASQKASTVLGAPLLGSPTTLAANGLICLGTSEGKIVVHDFNQTLICICESSLQGDVLGPVTAIALSHDHTFAASGHATGYILLYNLKQPHSPVRTIAPTTLAAVASGRKEGHLQGSRIVSVGFVAGRHTALLSADEHGLAFFHSLGKFLFVEAPDILRILGRYPNLPASSETIGARPSSDSHHKKPRFTVLAMAPLPLGTIPHPTDGYHPVALLTPTKLVVVGLRPTPRTWFKFPREFREGGTRGGTSKWTGTLAWFPSIIPSSSGSGPAADALNASDMSTDPILAFSWGNTLQLIRVFESKIKHAMKNPKSGKMTEIQTGIITHDGLCKWSADDDILALQWMNYNQILICTRETLQIYDIALSRAVERVPFDALTLISPHSLYLDRTSGTSINPLAHSIRTYKGKLFLLASPSPLYINGLNMTDALEERSGDFLEAIDLTRTYYTDEAPGNRNNLPTDPAQRKAIIGGKLLSLMDASAQYAFSEDRMTDGTHATPDNRGVDRTELFEGLVAVCCRASITLDDFEYLFEDLFQKYDDSGITSIYLQQLEPFILDSQIRHVPPRITQKLITFHAESGHPEYVERLIWHMDPSCIDLNQAIHLCQQYHLYDALIFVYTRALRDYVSPIVEMLGLIRKVLHHKKSRKESSRTSPSLSQESSFVESVIVNAYKIFPYLANILSGLSYPSEEPLGEDEAFQAKKDVYSFLFFGRSSVWPPGEHGKLILTSDEVGGVEPTYPYARQLLLFDSESFLHTLDIAFEDAYLNDESQTINRLMIVRIILEIVSSSVVPQEDVTMANIFIARNVPKYPQFLSMTPSTLHDILVGLAEDPNPRSREDRQLAAEYLLSVYNPHDSDQIAVLLERAGFFRILRSWYYHDHRWAKLLATYVDDPEINSRELLTCFDNVLSAASRSNRDFTRSDLTSVIVESLTRLLNADVQGTARLLNKFAPKLHSRALAALGEDTSAKRTRYLYLSSLLTNDLSDGEFEFASSDDVRNFPVELVRMFLELQCQFGPQNIIHTLRRLPRETFDMGEVLDICESRHAYASVVWATNWQGKPQLALSKAEKFQRSVVDGIIDMLADEMKHLDVEDNLRALQDINQVCRDICMEYSRASSTMDVPLEDLWFQLLNSQILGIQIFSACEPSVKESSDSNARVANIYETVLARLRSLVQTTFGSLVSITSTSSISFPRLFKRLVNASPPVAGAHHTEFRMILTGMLESYRSDEDMLQMLKRLVDRDLFDVISLAYREQAYGWAAIQRTCQYCHEPLAVPSVQDSPRKAAVVGESIVVSRTGFVFHQRCRTPEVAQLRP</sequence>
<keyword evidence="4" id="KW-0862">Zinc</keyword>